<dbReference type="PROSITE" id="PS00615">
    <property type="entry name" value="C_TYPE_LECTIN_1"/>
    <property type="match status" value="1"/>
</dbReference>
<name>C3XY81_BRAFL</name>
<evidence type="ECO:0000313" key="5">
    <source>
        <dbReference type="EMBL" id="EEN66766.1"/>
    </source>
</evidence>
<dbReference type="GO" id="GO:0030246">
    <property type="term" value="F:carbohydrate binding"/>
    <property type="evidence" value="ECO:0007669"/>
    <property type="project" value="UniProtKB-KW"/>
</dbReference>
<dbReference type="EMBL" id="GG666473">
    <property type="protein sequence ID" value="EEN66766.1"/>
    <property type="molecule type" value="Genomic_DNA"/>
</dbReference>
<organism>
    <name type="scientific">Branchiostoma floridae</name>
    <name type="common">Florida lancelet</name>
    <name type="synonym">Amphioxus</name>
    <dbReference type="NCBI Taxonomy" id="7739"/>
    <lineage>
        <taxon>Eukaryota</taxon>
        <taxon>Metazoa</taxon>
        <taxon>Chordata</taxon>
        <taxon>Cephalochordata</taxon>
        <taxon>Leptocardii</taxon>
        <taxon>Amphioxiformes</taxon>
        <taxon>Branchiostomatidae</taxon>
        <taxon>Branchiostoma</taxon>
    </lineage>
</organism>
<evidence type="ECO:0000256" key="3">
    <source>
        <dbReference type="SAM" id="MobiDB-lite"/>
    </source>
</evidence>
<dbReference type="InterPro" id="IPR018378">
    <property type="entry name" value="C-type_lectin_CS"/>
</dbReference>
<sequence length="388" mass="42968">MGSAGPPGEKGAMGPAGLPGEKRTMGPPGPVGKDRATGLAGPRGLKGPVGPPGPVGPRGLKGPVGPPGPTGMSQSPSPAGPAKALIPTRDKSLSCSEDYKMWRGICYKVINTVKTFSDAATACREDGGTLAMPRDAETNDFLVSLSKSVSDRWYFWIGLHRQRAEGKFEWMDGSALGDYSSWAPGEPSHFYGIADCVSYSAHRKGKWSSWPCNRKYCFICQVAPDNFVDVKFHNEKLITDFTISHSSYFKHFCCIFFTLVRVWRVLKMACHGNVWSNYKRTKRQEEWLLLNKVPTKISHLNNPCHPNCPGDTFRVLHADLSMFVLYQVTSFTSVVGRNVAVEKLDCKDCKDFERKVKLDLLPTPHIQRTKQRQLYLSIPVCVKKQPVS</sequence>
<accession>C3XY81</accession>
<dbReference type="InterPro" id="IPR016186">
    <property type="entry name" value="C-type_lectin-like/link_sf"/>
</dbReference>
<feature type="domain" description="C-type lectin" evidence="4">
    <location>
        <begin position="102"/>
        <end position="221"/>
    </location>
</feature>
<dbReference type="Pfam" id="PF00059">
    <property type="entry name" value="Lectin_C"/>
    <property type="match status" value="1"/>
</dbReference>
<evidence type="ECO:0000256" key="1">
    <source>
        <dbReference type="ARBA" id="ARBA00022734"/>
    </source>
</evidence>
<dbReference type="SMART" id="SM00034">
    <property type="entry name" value="CLECT"/>
    <property type="match status" value="1"/>
</dbReference>
<protein>
    <recommendedName>
        <fullName evidence="4">C-type lectin domain-containing protein</fullName>
    </recommendedName>
</protein>
<dbReference type="FunFam" id="3.10.100.10:FF:000103">
    <property type="entry name" value="Uncharacterized protein"/>
    <property type="match status" value="1"/>
</dbReference>
<dbReference type="SUPFAM" id="SSF56436">
    <property type="entry name" value="C-type lectin-like"/>
    <property type="match status" value="1"/>
</dbReference>
<reference evidence="5" key="1">
    <citation type="journal article" date="2008" name="Nature">
        <title>The amphioxus genome and the evolution of the chordate karyotype.</title>
        <authorList>
            <consortium name="US DOE Joint Genome Institute (JGI-PGF)"/>
            <person name="Putnam N.H."/>
            <person name="Butts T."/>
            <person name="Ferrier D.E.K."/>
            <person name="Furlong R.F."/>
            <person name="Hellsten U."/>
            <person name="Kawashima T."/>
            <person name="Robinson-Rechavi M."/>
            <person name="Shoguchi E."/>
            <person name="Terry A."/>
            <person name="Yu J.-K."/>
            <person name="Benito-Gutierrez E.L."/>
            <person name="Dubchak I."/>
            <person name="Garcia-Fernandez J."/>
            <person name="Gibson-Brown J.J."/>
            <person name="Grigoriev I.V."/>
            <person name="Horton A.C."/>
            <person name="de Jong P.J."/>
            <person name="Jurka J."/>
            <person name="Kapitonov V.V."/>
            <person name="Kohara Y."/>
            <person name="Kuroki Y."/>
            <person name="Lindquist E."/>
            <person name="Lucas S."/>
            <person name="Osoegawa K."/>
            <person name="Pennacchio L.A."/>
            <person name="Salamov A.A."/>
            <person name="Satou Y."/>
            <person name="Sauka-Spengler T."/>
            <person name="Schmutz J."/>
            <person name="Shin-I T."/>
            <person name="Toyoda A."/>
            <person name="Bronner-Fraser M."/>
            <person name="Fujiyama A."/>
            <person name="Holland L.Z."/>
            <person name="Holland P.W.H."/>
            <person name="Satoh N."/>
            <person name="Rokhsar D.S."/>
        </authorList>
    </citation>
    <scope>NUCLEOTIDE SEQUENCE [LARGE SCALE GENOMIC DNA]</scope>
    <source>
        <strain evidence="5">S238N-H82</strain>
        <tissue evidence="5">Testes</tissue>
    </source>
</reference>
<dbReference type="PANTHER" id="PTHR22799">
    <property type="entry name" value="TETRANECTIN-RELATED"/>
    <property type="match status" value="1"/>
</dbReference>
<dbReference type="PANTHER" id="PTHR22799:SF6">
    <property type="entry name" value="C-TYPE LECTIN DOMAIN FAMILY 4 MEMBER M-LIKE"/>
    <property type="match status" value="1"/>
</dbReference>
<evidence type="ECO:0000259" key="4">
    <source>
        <dbReference type="PROSITE" id="PS50041"/>
    </source>
</evidence>
<proteinExistence type="predicted"/>
<gene>
    <name evidence="5" type="ORF">BRAFLDRAFT_126306</name>
</gene>
<keyword evidence="2" id="KW-1015">Disulfide bond</keyword>
<dbReference type="InterPro" id="IPR016187">
    <property type="entry name" value="CTDL_fold"/>
</dbReference>
<dbReference type="AlphaFoldDB" id="C3XY81"/>
<keyword evidence="1" id="KW-0430">Lectin</keyword>
<dbReference type="STRING" id="7739.C3XY81"/>
<feature type="region of interest" description="Disordered" evidence="3">
    <location>
        <begin position="1"/>
        <end position="89"/>
    </location>
</feature>
<dbReference type="eggNOG" id="KOG4297">
    <property type="taxonomic scope" value="Eukaryota"/>
</dbReference>
<dbReference type="InterPro" id="IPR051663">
    <property type="entry name" value="CLec_Tetranectin-domain"/>
</dbReference>
<dbReference type="CDD" id="cd00037">
    <property type="entry name" value="CLECT"/>
    <property type="match status" value="1"/>
</dbReference>
<dbReference type="PROSITE" id="PS50041">
    <property type="entry name" value="C_TYPE_LECTIN_2"/>
    <property type="match status" value="1"/>
</dbReference>
<dbReference type="InParanoid" id="C3XY81"/>
<evidence type="ECO:0000256" key="2">
    <source>
        <dbReference type="ARBA" id="ARBA00023157"/>
    </source>
</evidence>
<dbReference type="InterPro" id="IPR001304">
    <property type="entry name" value="C-type_lectin-like"/>
</dbReference>
<dbReference type="Gene3D" id="3.10.100.10">
    <property type="entry name" value="Mannose-Binding Protein A, subunit A"/>
    <property type="match status" value="1"/>
</dbReference>